<evidence type="ECO:0008006" key="3">
    <source>
        <dbReference type="Google" id="ProtNLM"/>
    </source>
</evidence>
<protein>
    <recommendedName>
        <fullName evidence="3">Nocturnin</fullName>
    </recommendedName>
</protein>
<dbReference type="EMBL" id="HBJA01069710">
    <property type="protein sequence ID" value="CAE0813345.1"/>
    <property type="molecule type" value="Transcribed_RNA"/>
</dbReference>
<sequence length="164" mass="18019">MMPGYDDRLQQDAASFFPSGNSPPPAHKMANNKSRSQTDTEVHLQLILRFIHRAQLSVLGIQEPHLKDDGVRSLAQSDLKKQDFALCTNLSFSGKGGAAITFRKDWTWGTGWSLSPRIMHATLRDDQGLGHSFLVTQPSGKSNGLSWPSSPPSFSGKHHPAVRS</sequence>
<reference evidence="2" key="1">
    <citation type="submission" date="2021-01" db="EMBL/GenBank/DDBJ databases">
        <authorList>
            <person name="Corre E."/>
            <person name="Pelletier E."/>
            <person name="Niang G."/>
            <person name="Scheremetjew M."/>
            <person name="Finn R."/>
            <person name="Kale V."/>
            <person name="Holt S."/>
            <person name="Cochrane G."/>
            <person name="Meng A."/>
            <person name="Brown T."/>
            <person name="Cohen L."/>
        </authorList>
    </citation>
    <scope>NUCLEOTIDE SEQUENCE</scope>
    <source>
        <strain evidence="2">CCMP1594</strain>
    </source>
</reference>
<name>A0A7S4D1P1_9EUGL</name>
<gene>
    <name evidence="2" type="ORF">EGYM00163_LOCUS24496</name>
</gene>
<dbReference type="AlphaFoldDB" id="A0A7S4D1P1"/>
<evidence type="ECO:0000256" key="1">
    <source>
        <dbReference type="SAM" id="MobiDB-lite"/>
    </source>
</evidence>
<feature type="region of interest" description="Disordered" evidence="1">
    <location>
        <begin position="13"/>
        <end position="36"/>
    </location>
</feature>
<evidence type="ECO:0000313" key="2">
    <source>
        <dbReference type="EMBL" id="CAE0813345.1"/>
    </source>
</evidence>
<organism evidence="2">
    <name type="scientific">Eutreptiella gymnastica</name>
    <dbReference type="NCBI Taxonomy" id="73025"/>
    <lineage>
        <taxon>Eukaryota</taxon>
        <taxon>Discoba</taxon>
        <taxon>Euglenozoa</taxon>
        <taxon>Euglenida</taxon>
        <taxon>Spirocuta</taxon>
        <taxon>Euglenophyceae</taxon>
        <taxon>Eutreptiales</taxon>
        <taxon>Eutreptiaceae</taxon>
        <taxon>Eutreptiella</taxon>
    </lineage>
</organism>
<proteinExistence type="predicted"/>
<accession>A0A7S4D1P1</accession>
<feature type="region of interest" description="Disordered" evidence="1">
    <location>
        <begin position="140"/>
        <end position="164"/>
    </location>
</feature>